<name>A0ABY8UXC1_9BACI</name>
<reference evidence="3 4" key="1">
    <citation type="submission" date="2023-05" db="EMBL/GenBank/DDBJ databases">
        <title>Comparative genomics reveals the evidence of polycyclic aromatic hydrocarbons degradation in moderately halophilic genus Pontibacillus.</title>
        <authorList>
            <person name="Yang H."/>
            <person name="Qian Z."/>
        </authorList>
    </citation>
    <scope>NUCLEOTIDE SEQUENCE [LARGE SCALE GENOMIC DNA]</scope>
    <source>
        <strain evidence="4">HN14</strain>
    </source>
</reference>
<sequence length="172" mass="19702">MKRFGVLLAYLAVIASGIMWALLIVNPSHRNKRLRSAPRTVQAPTIQKKPSHRESDETELVEFAEAEEFKSSEEKDEFKSLAETVESGKAELKESELFTETRERIREELRSEVETSEIDRSLNPQPIKGNQNAKGEKIYHMPGGQYYNRVKAIEMFNTPSEAEAAGYRKSRR</sequence>
<evidence type="ECO:0000256" key="2">
    <source>
        <dbReference type="SAM" id="Phobius"/>
    </source>
</evidence>
<evidence type="ECO:0000313" key="4">
    <source>
        <dbReference type="Proteomes" id="UP001236652"/>
    </source>
</evidence>
<dbReference type="EMBL" id="CP126446">
    <property type="protein sequence ID" value="WIF98316.1"/>
    <property type="molecule type" value="Genomic_DNA"/>
</dbReference>
<keyword evidence="2" id="KW-1133">Transmembrane helix</keyword>
<feature type="region of interest" description="Disordered" evidence="1">
    <location>
        <begin position="35"/>
        <end position="58"/>
    </location>
</feature>
<gene>
    <name evidence="3" type="ORF">QNI29_01115</name>
</gene>
<evidence type="ECO:0000256" key="1">
    <source>
        <dbReference type="SAM" id="MobiDB-lite"/>
    </source>
</evidence>
<dbReference type="RefSeq" id="WP_231419585.1">
    <property type="nucleotide sequence ID" value="NZ_CP126446.1"/>
</dbReference>
<evidence type="ECO:0008006" key="5">
    <source>
        <dbReference type="Google" id="ProtNLM"/>
    </source>
</evidence>
<keyword evidence="2" id="KW-0472">Membrane</keyword>
<keyword evidence="2" id="KW-0812">Transmembrane</keyword>
<feature type="compositionally biased region" description="Polar residues" evidence="1">
    <location>
        <begin position="122"/>
        <end position="133"/>
    </location>
</feature>
<proteinExistence type="predicted"/>
<accession>A0ABY8UXC1</accession>
<feature type="transmembrane region" description="Helical" evidence="2">
    <location>
        <begin position="6"/>
        <end position="25"/>
    </location>
</feature>
<keyword evidence="4" id="KW-1185">Reference proteome</keyword>
<evidence type="ECO:0000313" key="3">
    <source>
        <dbReference type="EMBL" id="WIF98316.1"/>
    </source>
</evidence>
<dbReference type="Proteomes" id="UP001236652">
    <property type="component" value="Chromosome"/>
</dbReference>
<organism evidence="3 4">
    <name type="scientific">Pontibacillus chungwhensis</name>
    <dbReference type="NCBI Taxonomy" id="265426"/>
    <lineage>
        <taxon>Bacteria</taxon>
        <taxon>Bacillati</taxon>
        <taxon>Bacillota</taxon>
        <taxon>Bacilli</taxon>
        <taxon>Bacillales</taxon>
        <taxon>Bacillaceae</taxon>
        <taxon>Pontibacillus</taxon>
    </lineage>
</organism>
<feature type="compositionally biased region" description="Basic and acidic residues" evidence="1">
    <location>
        <begin position="109"/>
        <end position="120"/>
    </location>
</feature>
<protein>
    <recommendedName>
        <fullName evidence="5">DNA-entry nuclease</fullName>
    </recommendedName>
</protein>
<feature type="region of interest" description="Disordered" evidence="1">
    <location>
        <begin position="109"/>
        <end position="139"/>
    </location>
</feature>